<dbReference type="Gene3D" id="3.30.559.10">
    <property type="entry name" value="Chloramphenicol acetyltransferase-like domain"/>
    <property type="match status" value="1"/>
</dbReference>
<protein>
    <submittedName>
        <fullName evidence="2">Uncharacterized protein MANES_02G043800</fullName>
    </submittedName>
</protein>
<dbReference type="PANTHER" id="PTHR31642">
    <property type="entry name" value="TRICHOTHECENE 3-O-ACETYLTRANSFERASE"/>
    <property type="match status" value="1"/>
</dbReference>
<dbReference type="EMBL" id="GGEC01008761">
    <property type="protein sequence ID" value="MBW89244.1"/>
    <property type="molecule type" value="Transcribed_RNA"/>
</dbReference>
<name>A0A2P2J6Z0_RHIMU</name>
<dbReference type="InterPro" id="IPR023213">
    <property type="entry name" value="CAT-like_dom_sf"/>
</dbReference>
<dbReference type="InterPro" id="IPR050317">
    <property type="entry name" value="Plant_Fungal_Acyltransferase"/>
</dbReference>
<evidence type="ECO:0000256" key="1">
    <source>
        <dbReference type="ARBA" id="ARBA00009861"/>
    </source>
</evidence>
<dbReference type="GO" id="GO:0016747">
    <property type="term" value="F:acyltransferase activity, transferring groups other than amino-acyl groups"/>
    <property type="evidence" value="ECO:0007669"/>
    <property type="project" value="TreeGrafter"/>
</dbReference>
<reference evidence="2" key="1">
    <citation type="submission" date="2018-02" db="EMBL/GenBank/DDBJ databases">
        <title>Rhizophora mucronata_Transcriptome.</title>
        <authorList>
            <person name="Meera S.P."/>
            <person name="Sreeshan A."/>
            <person name="Augustine A."/>
        </authorList>
    </citation>
    <scope>NUCLEOTIDE SEQUENCE</scope>
    <source>
        <tissue evidence="2">Leaf</tissue>
    </source>
</reference>
<dbReference type="PANTHER" id="PTHR31642:SF299">
    <property type="entry name" value="OS02G0653400 PROTEIN"/>
    <property type="match status" value="1"/>
</dbReference>
<sequence>MSCDMSNVAPRLELEAFQTVVPINVTNPRQTRRVSVTGAEGPGIFHGCLNVVLYYNKAKSEDSGWVVAGWFKESLQRCLAEQPLLSGRLRIVEDGKGQPEIVSNDSGVRLVEAKIPMTLQEFLDVKGKQKLEAELVFWKEVDEQDPQFSPLLYVQVTNFQCGGYSVGISCSLLLADILVMDNFISRWATIHKDILSKNEVLKLPIFYVPNLKPPSFSLAGTFSPAPSKNCGQTMIFMVANEGMDLKNDLGKTIAGPFLEEAESKLNTNMPSEFYLLVKESPMVIKVHRCRKQEHANFHLNLKNKVTSSRWGDLGINGIAFYDGHEPAHVSLWVGSINDGLIMAIPNSFTPEMNIIVSVPN</sequence>
<evidence type="ECO:0000313" key="2">
    <source>
        <dbReference type="EMBL" id="MBW89244.1"/>
    </source>
</evidence>
<accession>A0A2P2J6Z0</accession>
<dbReference type="Pfam" id="PF02458">
    <property type="entry name" value="Transferase"/>
    <property type="match status" value="1"/>
</dbReference>
<organism evidence="2">
    <name type="scientific">Rhizophora mucronata</name>
    <name type="common">Asiatic mangrove</name>
    <dbReference type="NCBI Taxonomy" id="61149"/>
    <lineage>
        <taxon>Eukaryota</taxon>
        <taxon>Viridiplantae</taxon>
        <taxon>Streptophyta</taxon>
        <taxon>Embryophyta</taxon>
        <taxon>Tracheophyta</taxon>
        <taxon>Spermatophyta</taxon>
        <taxon>Magnoliopsida</taxon>
        <taxon>eudicotyledons</taxon>
        <taxon>Gunneridae</taxon>
        <taxon>Pentapetalae</taxon>
        <taxon>rosids</taxon>
        <taxon>fabids</taxon>
        <taxon>Malpighiales</taxon>
        <taxon>Rhizophoraceae</taxon>
        <taxon>Rhizophora</taxon>
    </lineage>
</organism>
<dbReference type="AlphaFoldDB" id="A0A2P2J6Z0"/>
<comment type="similarity">
    <text evidence="1">Belongs to the plant acyltransferase family.</text>
</comment>
<proteinExistence type="inferred from homology"/>